<proteinExistence type="predicted"/>
<name>A0AAW0IPX3_MYOGA</name>
<dbReference type="EMBL" id="JBBHLL010000104">
    <property type="protein sequence ID" value="KAK7816221.1"/>
    <property type="molecule type" value="Genomic_DNA"/>
</dbReference>
<evidence type="ECO:0000256" key="1">
    <source>
        <dbReference type="SAM" id="MobiDB-lite"/>
    </source>
</evidence>
<reference evidence="2 3" key="1">
    <citation type="journal article" date="2023" name="bioRxiv">
        <title>Conserved and derived expression patterns and positive selection on dental genes reveal complex evolutionary context of ever-growing rodent molars.</title>
        <authorList>
            <person name="Calamari Z.T."/>
            <person name="Song A."/>
            <person name="Cohen E."/>
            <person name="Akter M."/>
            <person name="Roy R.D."/>
            <person name="Hallikas O."/>
            <person name="Christensen M.M."/>
            <person name="Li P."/>
            <person name="Marangoni P."/>
            <person name="Jernvall J."/>
            <person name="Klein O.D."/>
        </authorList>
    </citation>
    <scope>NUCLEOTIDE SEQUENCE [LARGE SCALE GENOMIC DNA]</scope>
    <source>
        <strain evidence="2">V071</strain>
    </source>
</reference>
<accession>A0AAW0IPX3</accession>
<keyword evidence="3" id="KW-1185">Reference proteome</keyword>
<evidence type="ECO:0000313" key="2">
    <source>
        <dbReference type="EMBL" id="KAK7816221.1"/>
    </source>
</evidence>
<sequence length="154" mass="16375">MGVQARERQPAEPPAPLRRRAASDGQYENQSPEATSPRSPGVRSPVQCVSPELALTIALNPGGRPKEDHVKRSLSSGLPSLCPSVLRQPHLHSYKEAFEEMERTSPSGPPSSGAAPAGQRMLAKGGDFSHKPGSQSSSFSHGDAMRFSHSRALG</sequence>
<dbReference type="AlphaFoldDB" id="A0AAW0IPX3"/>
<evidence type="ECO:0000313" key="3">
    <source>
        <dbReference type="Proteomes" id="UP001488838"/>
    </source>
</evidence>
<dbReference type="Proteomes" id="UP001488838">
    <property type="component" value="Unassembled WGS sequence"/>
</dbReference>
<comment type="caution">
    <text evidence="2">The sequence shown here is derived from an EMBL/GenBank/DDBJ whole genome shotgun (WGS) entry which is preliminary data.</text>
</comment>
<feature type="compositionally biased region" description="Basic and acidic residues" evidence="1">
    <location>
        <begin position="93"/>
        <end position="103"/>
    </location>
</feature>
<organism evidence="2 3">
    <name type="scientific">Myodes glareolus</name>
    <name type="common">Bank vole</name>
    <name type="synonym">Clethrionomys glareolus</name>
    <dbReference type="NCBI Taxonomy" id="447135"/>
    <lineage>
        <taxon>Eukaryota</taxon>
        <taxon>Metazoa</taxon>
        <taxon>Chordata</taxon>
        <taxon>Craniata</taxon>
        <taxon>Vertebrata</taxon>
        <taxon>Euteleostomi</taxon>
        <taxon>Mammalia</taxon>
        <taxon>Eutheria</taxon>
        <taxon>Euarchontoglires</taxon>
        <taxon>Glires</taxon>
        <taxon>Rodentia</taxon>
        <taxon>Myomorpha</taxon>
        <taxon>Muroidea</taxon>
        <taxon>Cricetidae</taxon>
        <taxon>Arvicolinae</taxon>
        <taxon>Myodes</taxon>
    </lineage>
</organism>
<gene>
    <name evidence="2" type="ORF">U0070_022160</name>
</gene>
<feature type="compositionally biased region" description="Low complexity" evidence="1">
    <location>
        <begin position="73"/>
        <end position="86"/>
    </location>
</feature>
<feature type="region of interest" description="Disordered" evidence="1">
    <location>
        <begin position="1"/>
        <end position="154"/>
    </location>
</feature>
<protein>
    <submittedName>
        <fullName evidence="2">Uncharacterized protein</fullName>
    </submittedName>
</protein>
<feature type="compositionally biased region" description="Polar residues" evidence="1">
    <location>
        <begin position="26"/>
        <end position="38"/>
    </location>
</feature>
<feature type="compositionally biased region" description="Basic and acidic residues" evidence="1">
    <location>
        <begin position="1"/>
        <end position="10"/>
    </location>
</feature>